<dbReference type="HAMAP" id="MF_02066">
    <property type="entry name" value="CpoB"/>
    <property type="match status" value="1"/>
</dbReference>
<dbReference type="RefSeq" id="WP_166936571.1">
    <property type="nucleotide sequence ID" value="NZ_BAAADD010000007.1"/>
</dbReference>
<name>A0ABN1EWA2_9PROT</name>
<dbReference type="Pfam" id="PF13432">
    <property type="entry name" value="TPR_16"/>
    <property type="match status" value="1"/>
</dbReference>
<dbReference type="InterPro" id="IPR014162">
    <property type="entry name" value="CpoB_C"/>
</dbReference>
<dbReference type="InterPro" id="IPR019734">
    <property type="entry name" value="TPR_rpt"/>
</dbReference>
<comment type="subcellular location">
    <subcellularLocation>
        <location evidence="1">Periplasm</location>
    </subcellularLocation>
</comment>
<dbReference type="NCBIfam" id="TIGR02795">
    <property type="entry name" value="tol_pal_ybgF"/>
    <property type="match status" value="1"/>
</dbReference>
<feature type="region of interest" description="Disordered" evidence="2">
    <location>
        <begin position="147"/>
        <end position="166"/>
    </location>
</feature>
<evidence type="ECO:0000256" key="2">
    <source>
        <dbReference type="SAM" id="MobiDB-lite"/>
    </source>
</evidence>
<feature type="chain" id="PRO_5044928915" description="Cell division coordinator CpoB" evidence="1">
    <location>
        <begin position="22"/>
        <end position="292"/>
    </location>
</feature>
<gene>
    <name evidence="3" type="primary">ybgF</name>
    <name evidence="1" type="synonym">cpoB</name>
    <name evidence="3" type="ORF">GCM10008942_26220</name>
</gene>
<dbReference type="Proteomes" id="UP001499951">
    <property type="component" value="Unassembled WGS sequence"/>
</dbReference>
<comment type="caution">
    <text evidence="3">The sequence shown here is derived from an EMBL/GenBank/DDBJ whole genome shotgun (WGS) entry which is preliminary data.</text>
</comment>
<keyword evidence="1" id="KW-0175">Coiled coil</keyword>
<keyword evidence="4" id="KW-1185">Reference proteome</keyword>
<dbReference type="Pfam" id="PF13174">
    <property type="entry name" value="TPR_6"/>
    <property type="match status" value="1"/>
</dbReference>
<dbReference type="Gene3D" id="1.25.40.10">
    <property type="entry name" value="Tetratricopeptide repeat domain"/>
    <property type="match status" value="1"/>
</dbReference>
<comment type="similarity">
    <text evidence="1">Belongs to the CpoB family.</text>
</comment>
<evidence type="ECO:0000313" key="3">
    <source>
        <dbReference type="EMBL" id="GAA0576151.1"/>
    </source>
</evidence>
<dbReference type="InterPro" id="IPR034706">
    <property type="entry name" value="CpoB"/>
</dbReference>
<evidence type="ECO:0000313" key="4">
    <source>
        <dbReference type="Proteomes" id="UP001499951"/>
    </source>
</evidence>
<reference evidence="3 4" key="1">
    <citation type="journal article" date="2019" name="Int. J. Syst. Evol. Microbiol.">
        <title>The Global Catalogue of Microorganisms (GCM) 10K type strain sequencing project: providing services to taxonomists for standard genome sequencing and annotation.</title>
        <authorList>
            <consortium name="The Broad Institute Genomics Platform"/>
            <consortium name="The Broad Institute Genome Sequencing Center for Infectious Disease"/>
            <person name="Wu L."/>
            <person name="Ma J."/>
        </authorList>
    </citation>
    <scope>NUCLEOTIDE SEQUENCE [LARGE SCALE GENOMIC DNA]</scope>
    <source>
        <strain evidence="3 4">JCM 15089</strain>
    </source>
</reference>
<proteinExistence type="inferred from homology"/>
<evidence type="ECO:0000256" key="1">
    <source>
        <dbReference type="HAMAP-Rule" id="MF_02066"/>
    </source>
</evidence>
<dbReference type="InterPro" id="IPR011990">
    <property type="entry name" value="TPR-like_helical_dom_sf"/>
</dbReference>
<protein>
    <recommendedName>
        <fullName evidence="1">Cell division coordinator CpoB</fullName>
    </recommendedName>
</protein>
<keyword evidence="1" id="KW-0574">Periplasm</keyword>
<organism evidence="3 4">
    <name type="scientific">Rhizomicrobium electricum</name>
    <dbReference type="NCBI Taxonomy" id="480070"/>
    <lineage>
        <taxon>Bacteria</taxon>
        <taxon>Pseudomonadati</taxon>
        <taxon>Pseudomonadota</taxon>
        <taxon>Alphaproteobacteria</taxon>
        <taxon>Micropepsales</taxon>
        <taxon>Micropepsaceae</taxon>
        <taxon>Rhizomicrobium</taxon>
    </lineage>
</organism>
<dbReference type="EMBL" id="BAAADD010000007">
    <property type="protein sequence ID" value="GAA0576151.1"/>
    <property type="molecule type" value="Genomic_DNA"/>
</dbReference>
<keyword evidence="1" id="KW-0732">Signal</keyword>
<sequence precursor="true">MNWRLSAAAAALMVVLCPAGAASYGYLHPIEVRGLFGESDEEKAARLKAEQRENDQDSGIAEMRQRISDLENALRQSTGQNEVLAHQIQELSLRIDRQQKDFDYKLCTLAAQQLGASTAADGSGNSLPCDPNAAVATLAAPGHGGTLGSLPVGQSGAGPAPAAPASRSQYDEAMNLLARARYDEARAAFRAFADANPKDPMAAQAVYWVGNIAFVQKDYSAAAVAFAEQIKKYPSNPQGAESMLKLGQSLIALGEKEKGCVTLGAIKGKYKQAPAGILSQAQTVRAKSCKGQ</sequence>
<feature type="signal peptide" evidence="1">
    <location>
        <begin position="1"/>
        <end position="21"/>
    </location>
</feature>
<accession>A0ABN1EWA2</accession>
<comment type="function">
    <text evidence="1">Mediates coordination of peptidoglycan synthesis and outer membrane constriction during cell division.</text>
</comment>
<dbReference type="SUPFAM" id="SSF48452">
    <property type="entry name" value="TPR-like"/>
    <property type="match status" value="1"/>
</dbReference>
<feature type="coiled-coil region" evidence="1">
    <location>
        <begin position="60"/>
        <end position="101"/>
    </location>
</feature>
<keyword evidence="1" id="KW-0131">Cell cycle</keyword>
<keyword evidence="1" id="KW-0132">Cell division</keyword>